<dbReference type="Pfam" id="PF02626">
    <property type="entry name" value="CT_A_B"/>
    <property type="match status" value="1"/>
</dbReference>
<dbReference type="Proteomes" id="UP001199314">
    <property type="component" value="Unassembled WGS sequence"/>
</dbReference>
<dbReference type="PANTHER" id="PTHR43309">
    <property type="entry name" value="5-OXOPROLINASE SUBUNIT C"/>
    <property type="match status" value="1"/>
</dbReference>
<dbReference type="Gene3D" id="2.40.100.10">
    <property type="entry name" value="Cyclophilin-like"/>
    <property type="match status" value="1"/>
</dbReference>
<evidence type="ECO:0000313" key="5">
    <source>
        <dbReference type="EMBL" id="MBZ9778863.1"/>
    </source>
</evidence>
<dbReference type="InterPro" id="IPR003778">
    <property type="entry name" value="CT_A_B"/>
</dbReference>
<dbReference type="InterPro" id="IPR029000">
    <property type="entry name" value="Cyclophilin-like_dom_sf"/>
</dbReference>
<keyword evidence="1" id="KW-0547">Nucleotide-binding</keyword>
<evidence type="ECO:0000256" key="2">
    <source>
        <dbReference type="ARBA" id="ARBA00022801"/>
    </source>
</evidence>
<evidence type="ECO:0000256" key="1">
    <source>
        <dbReference type="ARBA" id="ARBA00022741"/>
    </source>
</evidence>
<comment type="caution">
    <text evidence="5">The sequence shown here is derived from an EMBL/GenBank/DDBJ whole genome shotgun (WGS) entry which is preliminary data.</text>
</comment>
<accession>A0ABS7XK78</accession>
<sequence>MSVNVKQSGLYASIQDKGRVGGMPQGIPISGAMDLNLYRFANHVLGNERNSACIEFYQQGLKLKFDSPTFICVAVIGGKIFLNDEQVEPNSILKINSGDKILIKQLIEGNWGYIAIKDGFESGAFLGSQSFYKALTQDQLKKNDKIIYVPYDGESGVDFPRLNLEYYKTSVLDVFRGPEYHKLSQTLKYQLNNAEFSLSTSRNRMAYEIQERLENELEEIVTGPVLPGTIQYTPEGKMIALMRDAQVTGGYPRILQLSEKAINLLSQKRAKSKFKFNLTEINSEKI</sequence>
<evidence type="ECO:0000313" key="6">
    <source>
        <dbReference type="Proteomes" id="UP001199314"/>
    </source>
</evidence>
<keyword evidence="2 5" id="KW-0378">Hydrolase</keyword>
<dbReference type="InterPro" id="IPR052708">
    <property type="entry name" value="PxpC"/>
</dbReference>
<proteinExistence type="predicted"/>
<dbReference type="GO" id="GO:0016787">
    <property type="term" value="F:hydrolase activity"/>
    <property type="evidence" value="ECO:0007669"/>
    <property type="project" value="UniProtKB-KW"/>
</dbReference>
<keyword evidence="3" id="KW-0067">ATP-binding</keyword>
<evidence type="ECO:0000256" key="3">
    <source>
        <dbReference type="ARBA" id="ARBA00022840"/>
    </source>
</evidence>
<reference evidence="6" key="1">
    <citation type="submission" date="2023-07" db="EMBL/GenBank/DDBJ databases">
        <title>Novel species isolated from saline lakes on Tibetan Plateau.</title>
        <authorList>
            <person name="Lu H."/>
        </authorList>
    </citation>
    <scope>NUCLEOTIDE SEQUENCE [LARGE SCALE GENOMIC DNA]</scope>
    <source>
        <strain evidence="6">CAK8W</strain>
    </source>
</reference>
<organism evidence="5 6">
    <name type="scientific">Psychroflexus longus</name>
    <dbReference type="NCBI Taxonomy" id="2873596"/>
    <lineage>
        <taxon>Bacteria</taxon>
        <taxon>Pseudomonadati</taxon>
        <taxon>Bacteroidota</taxon>
        <taxon>Flavobacteriia</taxon>
        <taxon>Flavobacteriales</taxon>
        <taxon>Flavobacteriaceae</taxon>
        <taxon>Psychroflexus</taxon>
    </lineage>
</organism>
<gene>
    <name evidence="5" type="ORF">LB452_08000</name>
</gene>
<dbReference type="SMART" id="SM00797">
    <property type="entry name" value="AHS2"/>
    <property type="match status" value="1"/>
</dbReference>
<dbReference type="EMBL" id="JAIQZE010000007">
    <property type="protein sequence ID" value="MBZ9778863.1"/>
    <property type="molecule type" value="Genomic_DNA"/>
</dbReference>
<evidence type="ECO:0000259" key="4">
    <source>
        <dbReference type="SMART" id="SM00797"/>
    </source>
</evidence>
<feature type="domain" description="Carboxyltransferase" evidence="4">
    <location>
        <begin position="24"/>
        <end position="286"/>
    </location>
</feature>
<dbReference type="RefSeq" id="WP_224461214.1">
    <property type="nucleotide sequence ID" value="NZ_JAIQZE010000007.1"/>
</dbReference>
<name>A0ABS7XK78_9FLAO</name>
<keyword evidence="6" id="KW-1185">Reference proteome</keyword>
<protein>
    <submittedName>
        <fullName evidence="5">Allophanate hydrolase</fullName>
    </submittedName>
</protein>
<dbReference type="PANTHER" id="PTHR43309:SF5">
    <property type="entry name" value="5-OXOPROLINASE SUBUNIT C"/>
    <property type="match status" value="1"/>
</dbReference>